<feature type="chain" id="PRO_5001829674" evidence="4">
    <location>
        <begin position="21"/>
        <end position="153"/>
    </location>
</feature>
<dbReference type="Proteomes" id="UP000054359">
    <property type="component" value="Unassembled WGS sequence"/>
</dbReference>
<dbReference type="SMART" id="SM00737">
    <property type="entry name" value="ML"/>
    <property type="match status" value="1"/>
</dbReference>
<feature type="domain" description="MD-2-related lipid-recognition" evidence="5">
    <location>
        <begin position="25"/>
        <end position="146"/>
    </location>
</feature>
<protein>
    <submittedName>
        <fullName evidence="6">Epididymal secretory protein E1</fullName>
    </submittedName>
</protein>
<dbReference type="OMA" id="EPCEIPK"/>
<dbReference type="SUPFAM" id="SSF81296">
    <property type="entry name" value="E set domains"/>
    <property type="match status" value="1"/>
</dbReference>
<dbReference type="GO" id="GO:0032934">
    <property type="term" value="F:sterol binding"/>
    <property type="evidence" value="ECO:0007669"/>
    <property type="project" value="InterPro"/>
</dbReference>
<accession>A0A087THL6</accession>
<dbReference type="EMBL" id="KK115265">
    <property type="protein sequence ID" value="KFM64605.1"/>
    <property type="molecule type" value="Genomic_DNA"/>
</dbReference>
<evidence type="ECO:0000256" key="2">
    <source>
        <dbReference type="ARBA" id="ARBA00006370"/>
    </source>
</evidence>
<keyword evidence="3" id="KW-0964">Secreted</keyword>
<evidence type="ECO:0000259" key="5">
    <source>
        <dbReference type="SMART" id="SM00737"/>
    </source>
</evidence>
<dbReference type="GO" id="GO:0015918">
    <property type="term" value="P:sterol transport"/>
    <property type="evidence" value="ECO:0007669"/>
    <property type="project" value="InterPro"/>
</dbReference>
<evidence type="ECO:0000313" key="7">
    <source>
        <dbReference type="Proteomes" id="UP000054359"/>
    </source>
</evidence>
<evidence type="ECO:0000313" key="6">
    <source>
        <dbReference type="EMBL" id="KFM64605.1"/>
    </source>
</evidence>
<evidence type="ECO:0000256" key="1">
    <source>
        <dbReference type="ARBA" id="ARBA00004613"/>
    </source>
</evidence>
<dbReference type="InterPro" id="IPR014756">
    <property type="entry name" value="Ig_E-set"/>
</dbReference>
<proteinExistence type="inferred from homology"/>
<reference evidence="6 7" key="1">
    <citation type="submission" date="2013-11" db="EMBL/GenBank/DDBJ databases">
        <title>Genome sequencing of Stegodyphus mimosarum.</title>
        <authorList>
            <person name="Bechsgaard J."/>
        </authorList>
    </citation>
    <scope>NUCLEOTIDE SEQUENCE [LARGE SCALE GENOMIC DNA]</scope>
</reference>
<feature type="signal peptide" evidence="4">
    <location>
        <begin position="1"/>
        <end position="20"/>
    </location>
</feature>
<keyword evidence="4" id="KW-0732">Signal</keyword>
<dbReference type="PANTHER" id="PTHR11306:SF68">
    <property type="entry name" value="NPC INTRACELLULAR CHOLESTEROL TRANSPORTER 2"/>
    <property type="match status" value="1"/>
</dbReference>
<dbReference type="Pfam" id="PF02221">
    <property type="entry name" value="E1_DerP2_DerF2"/>
    <property type="match status" value="1"/>
</dbReference>
<gene>
    <name evidence="6" type="ORF">X975_25133</name>
</gene>
<sequence length="153" mass="17236">MAHTFNFLFLISALFCIVWAREIQFENCGGVVKSVSVEPCPREPCEIPKGSSAIITVRCLSNVNAEKLRLSVWADVSGIELPYPGMRRDACRGKNLTCPISNNQELQYVQKFEVKKFFPTVQTIARFNLKTNDDQDKTVCCFRAPVNVVDSVQ</sequence>
<name>A0A087THL6_STEMI</name>
<evidence type="ECO:0000256" key="4">
    <source>
        <dbReference type="SAM" id="SignalP"/>
    </source>
</evidence>
<dbReference type="STRING" id="407821.A0A087THL6"/>
<feature type="non-terminal residue" evidence="6">
    <location>
        <position position="153"/>
    </location>
</feature>
<comment type="subcellular location">
    <subcellularLocation>
        <location evidence="1">Secreted</location>
    </subcellularLocation>
</comment>
<organism evidence="6 7">
    <name type="scientific">Stegodyphus mimosarum</name>
    <name type="common">African social velvet spider</name>
    <dbReference type="NCBI Taxonomy" id="407821"/>
    <lineage>
        <taxon>Eukaryota</taxon>
        <taxon>Metazoa</taxon>
        <taxon>Ecdysozoa</taxon>
        <taxon>Arthropoda</taxon>
        <taxon>Chelicerata</taxon>
        <taxon>Arachnida</taxon>
        <taxon>Araneae</taxon>
        <taxon>Araneomorphae</taxon>
        <taxon>Entelegynae</taxon>
        <taxon>Eresoidea</taxon>
        <taxon>Eresidae</taxon>
        <taxon>Stegodyphus</taxon>
    </lineage>
</organism>
<dbReference type="Gene3D" id="2.60.40.770">
    <property type="match status" value="1"/>
</dbReference>
<comment type="similarity">
    <text evidence="2">Belongs to the NPC2 family.</text>
</comment>
<dbReference type="InterPro" id="IPR003172">
    <property type="entry name" value="ML_dom"/>
</dbReference>
<dbReference type="GO" id="GO:0005576">
    <property type="term" value="C:extracellular region"/>
    <property type="evidence" value="ECO:0007669"/>
    <property type="project" value="UniProtKB-SubCell"/>
</dbReference>
<evidence type="ECO:0000256" key="3">
    <source>
        <dbReference type="ARBA" id="ARBA00022525"/>
    </source>
</evidence>
<dbReference type="InterPro" id="IPR039670">
    <property type="entry name" value="NPC2-like"/>
</dbReference>
<keyword evidence="7" id="KW-1185">Reference proteome</keyword>
<dbReference type="FunFam" id="2.60.40.770:FF:000001">
    <property type="entry name" value="NPC intracellular cholesterol transporter 2"/>
    <property type="match status" value="1"/>
</dbReference>
<dbReference type="PANTHER" id="PTHR11306">
    <property type="entry name" value="NIEMANN PICK TYPE C2 PROTEIN NPC2-RELATED"/>
    <property type="match status" value="1"/>
</dbReference>
<dbReference type="OrthoDB" id="6489092at2759"/>
<dbReference type="AlphaFoldDB" id="A0A087THL6"/>